<evidence type="ECO:0000256" key="6">
    <source>
        <dbReference type="ARBA" id="ARBA00022857"/>
    </source>
</evidence>
<keyword evidence="4" id="KW-0285">Flavoprotein</keyword>
<dbReference type="InterPro" id="IPR004621">
    <property type="entry name" value="Fadh2_euk"/>
</dbReference>
<comment type="cofactor">
    <cofactor evidence="1">
        <name>FAD</name>
        <dbReference type="ChEBI" id="CHEBI:57692"/>
    </cofactor>
</comment>
<feature type="region of interest" description="Disordered" evidence="9">
    <location>
        <begin position="116"/>
        <end position="135"/>
    </location>
</feature>
<dbReference type="SUPFAM" id="SSF51730">
    <property type="entry name" value="FAD-linked oxidoreductase"/>
    <property type="match status" value="1"/>
</dbReference>
<evidence type="ECO:0000259" key="10">
    <source>
        <dbReference type="Pfam" id="PF21895"/>
    </source>
</evidence>
<feature type="compositionally biased region" description="Polar residues" evidence="9">
    <location>
        <begin position="343"/>
        <end position="356"/>
    </location>
</feature>
<dbReference type="Pfam" id="PF21895">
    <property type="entry name" value="MTHFR_C"/>
    <property type="match status" value="1"/>
</dbReference>
<evidence type="ECO:0000256" key="9">
    <source>
        <dbReference type="SAM" id="MobiDB-lite"/>
    </source>
</evidence>
<keyword evidence="12" id="KW-1185">Reference proteome</keyword>
<evidence type="ECO:0000256" key="7">
    <source>
        <dbReference type="ARBA" id="ARBA00023002"/>
    </source>
</evidence>
<evidence type="ECO:0000256" key="3">
    <source>
        <dbReference type="ARBA" id="ARBA00006743"/>
    </source>
</evidence>
<dbReference type="GO" id="GO:0004489">
    <property type="term" value="F:methylenetetrahydrofolate reductase [NAD(P)H] activity"/>
    <property type="evidence" value="ECO:0007669"/>
    <property type="project" value="InterPro"/>
</dbReference>
<dbReference type="CDD" id="cd00537">
    <property type="entry name" value="MTHFR"/>
    <property type="match status" value="1"/>
</dbReference>
<organism evidence="11 12">
    <name type="scientific">Heterodermia speciosa</name>
    <dbReference type="NCBI Taxonomy" id="116794"/>
    <lineage>
        <taxon>Eukaryota</taxon>
        <taxon>Fungi</taxon>
        <taxon>Dikarya</taxon>
        <taxon>Ascomycota</taxon>
        <taxon>Pezizomycotina</taxon>
        <taxon>Lecanoromycetes</taxon>
        <taxon>OSLEUM clade</taxon>
        <taxon>Lecanoromycetidae</taxon>
        <taxon>Caliciales</taxon>
        <taxon>Physciaceae</taxon>
        <taxon>Heterodermia</taxon>
    </lineage>
</organism>
<dbReference type="InterPro" id="IPR003171">
    <property type="entry name" value="Mehydrof_redctse-like"/>
</dbReference>
<dbReference type="GO" id="GO:0009086">
    <property type="term" value="P:methionine biosynthetic process"/>
    <property type="evidence" value="ECO:0007669"/>
    <property type="project" value="TreeGrafter"/>
</dbReference>
<dbReference type="Gene3D" id="3.20.20.220">
    <property type="match status" value="1"/>
</dbReference>
<keyword evidence="5" id="KW-0274">FAD</keyword>
<accession>A0A8H3FCZ5</accession>
<dbReference type="UniPathway" id="UPA00193"/>
<feature type="compositionally biased region" description="Acidic residues" evidence="9">
    <location>
        <begin position="125"/>
        <end position="135"/>
    </location>
</feature>
<feature type="compositionally biased region" description="Polar residues" evidence="9">
    <location>
        <begin position="365"/>
        <end position="376"/>
    </location>
</feature>
<dbReference type="Proteomes" id="UP000664521">
    <property type="component" value="Unassembled WGS sequence"/>
</dbReference>
<evidence type="ECO:0000256" key="2">
    <source>
        <dbReference type="ARBA" id="ARBA00004777"/>
    </source>
</evidence>
<protein>
    <recommendedName>
        <fullName evidence="10">MTHFR SAM-binding regulatory domain-containing protein</fullName>
    </recommendedName>
</protein>
<dbReference type="AlphaFoldDB" id="A0A8H3FCZ5"/>
<dbReference type="PANTHER" id="PTHR45754:SF1">
    <property type="entry name" value="METHYLENETETRAHYDROFOLATE REDUCTASE 1"/>
    <property type="match status" value="1"/>
</dbReference>
<dbReference type="InterPro" id="IPR029041">
    <property type="entry name" value="FAD-linked_oxidoreductase-like"/>
</dbReference>
<dbReference type="NCBIfam" id="TIGR00677">
    <property type="entry name" value="fadh2_euk"/>
    <property type="match status" value="1"/>
</dbReference>
<feature type="region of interest" description="Disordered" evidence="9">
    <location>
        <begin position="343"/>
        <end position="394"/>
    </location>
</feature>
<evidence type="ECO:0000256" key="4">
    <source>
        <dbReference type="ARBA" id="ARBA00022630"/>
    </source>
</evidence>
<evidence type="ECO:0000313" key="11">
    <source>
        <dbReference type="EMBL" id="CAF9923007.1"/>
    </source>
</evidence>
<dbReference type="GO" id="GO:0071949">
    <property type="term" value="F:FAD binding"/>
    <property type="evidence" value="ECO:0007669"/>
    <property type="project" value="TreeGrafter"/>
</dbReference>
<dbReference type="GO" id="GO:0005829">
    <property type="term" value="C:cytosol"/>
    <property type="evidence" value="ECO:0007669"/>
    <property type="project" value="TreeGrafter"/>
</dbReference>
<dbReference type="Pfam" id="PF02219">
    <property type="entry name" value="MTHFR"/>
    <property type="match status" value="1"/>
</dbReference>
<evidence type="ECO:0000256" key="8">
    <source>
        <dbReference type="RuleBase" id="RU004254"/>
    </source>
</evidence>
<dbReference type="EMBL" id="CAJPDS010000032">
    <property type="protein sequence ID" value="CAF9923007.1"/>
    <property type="molecule type" value="Genomic_DNA"/>
</dbReference>
<dbReference type="InterPro" id="IPR053806">
    <property type="entry name" value="MTHFR_C"/>
</dbReference>
<comment type="caution">
    <text evidence="11">The sequence shown here is derived from an EMBL/GenBank/DDBJ whole genome shotgun (WGS) entry which is preliminary data.</text>
</comment>
<evidence type="ECO:0000256" key="5">
    <source>
        <dbReference type="ARBA" id="ARBA00022827"/>
    </source>
</evidence>
<dbReference type="FunFam" id="3.20.20.220:FF:000002">
    <property type="entry name" value="Methylenetetrahydrofolate reductase"/>
    <property type="match status" value="1"/>
</dbReference>
<feature type="domain" description="MTHFR SAM-binding regulatory" evidence="10">
    <location>
        <begin position="404"/>
        <end position="659"/>
    </location>
</feature>
<evidence type="ECO:0000313" key="12">
    <source>
        <dbReference type="Proteomes" id="UP000664521"/>
    </source>
</evidence>
<sequence length="665" mass="74114">MEKITDKIAAVPKHGNYFSLEFFPPKTQMGFSNLQIRLERMSRAFRPLFVTVTWGAGGSTSSGSLQLAELCQSQLGLTTCLHLTCTNMKKKLIDHALEEAKGLGVRNILALRGDPPREEEYRLPEEEDTEDDEESNEQFVWAIDLVRYIRRIHGDYFCIGVAAYPEGHADESHPVDQDPMHDLPYLIEKTKAGADFIMTQLFYDEHAYVKFEKMLREHESGVFAKIPIIPGLMPIQSYQILKRTTKLSHCKLPQNLLDRLEGVRGDDEAVKRVGVDLLSEIVEDIKKIKSKGPRGFHFYTLNLEKAVGFILEKCDLIPSDQSEDPNDSLAIDDFVLLSGTNDIQPADLHSTTSPVLMTSRHRVDSTASQDQLTTYNSPHPPSSTSPPSRATNLAISHGLTPAGREATWDDYPNGRFGDPRSPAFGTPLTYSPTSLPCPPHVARSLWGEPTSSGDITALFVSHLAGKPPHQLPWSESASLSPETALIRAELHALNSDRSWWTIASQPAVDGIRSTDSIHGWGPPGGFVFQKAFVEFFCSAADFQTRVLPYLRSGAVAPQVSFYAGNAAGDFTSSEEADAVHAVTWGSFPGKEIITATMVEEVSFRQWVEEAFGRWAEWARVVRTEESRRFLRKWKGDGWLVNVIGHGYRRGEERSLWELLMGIGKG</sequence>
<gene>
    <name evidence="11" type="ORF">HETSPECPRED_005214</name>
</gene>
<keyword evidence="7" id="KW-0560">Oxidoreductase</keyword>
<keyword evidence="6" id="KW-0521">NADP</keyword>
<comment type="pathway">
    <text evidence="2 8">One-carbon metabolism; tetrahydrofolate interconversion.</text>
</comment>
<name>A0A8H3FCZ5_9LECA</name>
<reference evidence="11" key="1">
    <citation type="submission" date="2021-03" db="EMBL/GenBank/DDBJ databases">
        <authorList>
            <person name="Tagirdzhanova G."/>
        </authorList>
    </citation>
    <scope>NUCLEOTIDE SEQUENCE</scope>
</reference>
<dbReference type="OrthoDB" id="16284at2759"/>
<proteinExistence type="inferred from homology"/>
<feature type="region of interest" description="Disordered" evidence="9">
    <location>
        <begin position="401"/>
        <end position="420"/>
    </location>
</feature>
<comment type="similarity">
    <text evidence="3">Belongs to the methylenetetrahydrofolate reductase family.</text>
</comment>
<evidence type="ECO:0000256" key="1">
    <source>
        <dbReference type="ARBA" id="ARBA00001974"/>
    </source>
</evidence>
<dbReference type="GO" id="GO:0035999">
    <property type="term" value="P:tetrahydrofolate interconversion"/>
    <property type="evidence" value="ECO:0007669"/>
    <property type="project" value="UniProtKB-UniPathway"/>
</dbReference>
<dbReference type="PANTHER" id="PTHR45754">
    <property type="entry name" value="METHYLENETETRAHYDROFOLATE REDUCTASE"/>
    <property type="match status" value="1"/>
</dbReference>